<organism evidence="3 4">
    <name type="scientific">Tabrizicola oligotrophica</name>
    <dbReference type="NCBI Taxonomy" id="2710650"/>
    <lineage>
        <taxon>Bacteria</taxon>
        <taxon>Pseudomonadati</taxon>
        <taxon>Pseudomonadota</taxon>
        <taxon>Alphaproteobacteria</taxon>
        <taxon>Rhodobacterales</taxon>
        <taxon>Paracoccaceae</taxon>
        <taxon>Tabrizicola</taxon>
    </lineage>
</organism>
<gene>
    <name evidence="3" type="ORF">G4Z14_10275</name>
</gene>
<name>A0A6M0QUK4_9RHOB</name>
<dbReference type="GO" id="GO:0005509">
    <property type="term" value="F:calcium ion binding"/>
    <property type="evidence" value="ECO:0007669"/>
    <property type="project" value="InterPro"/>
</dbReference>
<dbReference type="Pfam" id="PF00353">
    <property type="entry name" value="HemolysinCabind"/>
    <property type="match status" value="3"/>
</dbReference>
<dbReference type="Gene3D" id="2.150.10.10">
    <property type="entry name" value="Serralysin-like metalloprotease, C-terminal"/>
    <property type="match status" value="2"/>
</dbReference>
<dbReference type="AlphaFoldDB" id="A0A6M0QUK4"/>
<keyword evidence="4" id="KW-1185">Reference proteome</keyword>
<dbReference type="InterPro" id="IPR043504">
    <property type="entry name" value="Peptidase_S1_PA_chymotrypsin"/>
</dbReference>
<dbReference type="SUPFAM" id="SSF51120">
    <property type="entry name" value="beta-Roll"/>
    <property type="match status" value="2"/>
</dbReference>
<dbReference type="PRINTS" id="PR00313">
    <property type="entry name" value="CABNDNGRPT"/>
</dbReference>
<dbReference type="Pfam" id="PF13365">
    <property type="entry name" value="Trypsin_2"/>
    <property type="match status" value="1"/>
</dbReference>
<dbReference type="PANTHER" id="PTHR38340">
    <property type="entry name" value="S-LAYER PROTEIN"/>
    <property type="match status" value="1"/>
</dbReference>
<dbReference type="InterPro" id="IPR001343">
    <property type="entry name" value="Hemolysn_Ca-bd"/>
</dbReference>
<dbReference type="SUPFAM" id="SSF50494">
    <property type="entry name" value="Trypsin-like serine proteases"/>
    <property type="match status" value="1"/>
</dbReference>
<dbReference type="RefSeq" id="WP_164625388.1">
    <property type="nucleotide sequence ID" value="NZ_JAAIVJ010000005.1"/>
</dbReference>
<dbReference type="InterPro" id="IPR009003">
    <property type="entry name" value="Peptidase_S1_PA"/>
</dbReference>
<dbReference type="GO" id="GO:0005576">
    <property type="term" value="C:extracellular region"/>
    <property type="evidence" value="ECO:0007669"/>
    <property type="project" value="UniProtKB-SubCell"/>
</dbReference>
<dbReference type="InterPro" id="IPR018511">
    <property type="entry name" value="Hemolysin-typ_Ca-bd_CS"/>
</dbReference>
<sequence length="546" mass="55123">MPVSPFSDVTSLSQLPPGIDPRCLVNIDRLDASDPEASPAEESSGIHIGGGIILTAAHVFYELDSTVGGGVRPDSRFDLTFGSGLPSIADVTMSIATNDPAQRLVEGRDRFQSFSAPVIGADIAMIDLAPGGPIDAGDAGYLNSVQATPMVLFANLDDADGTDITLLGYPAASRDGATLCRADGEITGNGDVDIIGSGETLVFYSAALSLEGGFSGGPVFASLAFEGGSGTYLLGLASASFGPEDGLIAPMSVIYAALGASLASFHSADAFARNVLVSDRSASGTVQGQFFHEDFYGGAFADTILAAGGDDAVRGGQGRDQIFGGLGSDTIFGGAGGDRISDGAGVDILFADGGDDVIFASGAGSANTYRGGAGSDTLSYRGITGGLTLDLAAGTVTGPQARHDVVRGIEHAEGGQGSDAITGDDLANVLDGRQGNDTLFGGLGADSFAFSTSLDAATNVDRLGDFQHLSDRILLVAPAFSVLGAAVQATDLHLGTAAAEANDRLIYDRATGRLFFDADGAGALDQVLFARLVAGTALSAADFLMG</sequence>
<reference evidence="3 4" key="1">
    <citation type="submission" date="2020-02" db="EMBL/GenBank/DDBJ databases">
        <authorList>
            <person name="Chen W.-M."/>
        </authorList>
    </citation>
    <scope>NUCLEOTIDE SEQUENCE [LARGE SCALE GENOMIC DNA]</scope>
    <source>
        <strain evidence="3 4">KMS-5</strain>
    </source>
</reference>
<dbReference type="InterPro" id="IPR011049">
    <property type="entry name" value="Serralysin-like_metalloprot_C"/>
</dbReference>
<comment type="subcellular location">
    <subcellularLocation>
        <location evidence="1">Secreted</location>
    </subcellularLocation>
</comment>
<dbReference type="PANTHER" id="PTHR38340:SF1">
    <property type="entry name" value="S-LAYER PROTEIN"/>
    <property type="match status" value="1"/>
</dbReference>
<dbReference type="Proteomes" id="UP000477782">
    <property type="component" value="Unassembled WGS sequence"/>
</dbReference>
<evidence type="ECO:0000256" key="2">
    <source>
        <dbReference type="ARBA" id="ARBA00022525"/>
    </source>
</evidence>
<evidence type="ECO:0000313" key="4">
    <source>
        <dbReference type="Proteomes" id="UP000477782"/>
    </source>
</evidence>
<keyword evidence="2" id="KW-0964">Secreted</keyword>
<protein>
    <submittedName>
        <fullName evidence="3">Calcium-binding protein</fullName>
    </submittedName>
</protein>
<dbReference type="Gene3D" id="2.40.10.10">
    <property type="entry name" value="Trypsin-like serine proteases"/>
    <property type="match status" value="2"/>
</dbReference>
<accession>A0A6M0QUK4</accession>
<evidence type="ECO:0000256" key="1">
    <source>
        <dbReference type="ARBA" id="ARBA00004613"/>
    </source>
</evidence>
<evidence type="ECO:0000313" key="3">
    <source>
        <dbReference type="EMBL" id="NEY90681.1"/>
    </source>
</evidence>
<proteinExistence type="predicted"/>
<dbReference type="EMBL" id="JAAIVJ010000005">
    <property type="protein sequence ID" value="NEY90681.1"/>
    <property type="molecule type" value="Genomic_DNA"/>
</dbReference>
<dbReference type="InterPro" id="IPR050557">
    <property type="entry name" value="RTX_toxin/Mannuronan_C5-epim"/>
</dbReference>
<dbReference type="PROSITE" id="PS00330">
    <property type="entry name" value="HEMOLYSIN_CALCIUM"/>
    <property type="match status" value="1"/>
</dbReference>
<comment type="caution">
    <text evidence="3">The sequence shown here is derived from an EMBL/GenBank/DDBJ whole genome shotgun (WGS) entry which is preliminary data.</text>
</comment>